<evidence type="ECO:0000256" key="6">
    <source>
        <dbReference type="ARBA" id="ARBA00023004"/>
    </source>
</evidence>
<dbReference type="GO" id="GO:0008270">
    <property type="term" value="F:zinc ion binding"/>
    <property type="evidence" value="ECO:0007669"/>
    <property type="project" value="UniProtKB-UniRule"/>
</dbReference>
<keyword evidence="2 7" id="KW-0479">Metal-binding</keyword>
<proteinExistence type="inferred from homology"/>
<dbReference type="NCBIfam" id="TIGR01224">
    <property type="entry name" value="hutI"/>
    <property type="match status" value="1"/>
</dbReference>
<evidence type="ECO:0000256" key="3">
    <source>
        <dbReference type="ARBA" id="ARBA00022801"/>
    </source>
</evidence>
<feature type="binding site" evidence="7">
    <location>
        <position position="366"/>
    </location>
    <ligand>
        <name>N-formimidoyl-L-glutamate</name>
        <dbReference type="ChEBI" id="CHEBI:58928"/>
    </ligand>
</feature>
<gene>
    <name evidence="7 9" type="primary">hutI</name>
    <name evidence="9" type="ORF">HMPREF9141_2798</name>
</gene>
<comment type="pathway">
    <text evidence="7">Amino-acid degradation; L-histidine degradation into L-glutamate; N-formimidoyl-L-glutamate from L-histidine: step 3/3.</text>
</comment>
<feature type="binding site" evidence="7">
    <location>
        <position position="223"/>
    </location>
    <ligand>
        <name>4-imidazolone-5-propanoate</name>
        <dbReference type="ChEBI" id="CHEBI:77893"/>
    </ligand>
</feature>
<feature type="binding site" evidence="7">
    <location>
        <position position="367"/>
    </location>
    <ligand>
        <name>4-imidazolone-5-propanoate</name>
        <dbReference type="ChEBI" id="CHEBI:77893"/>
    </ligand>
</feature>
<keyword evidence="7" id="KW-0963">Cytoplasm</keyword>
<comment type="catalytic activity">
    <reaction evidence="7">
        <text>4-imidazolone-5-propanoate + H2O = N-formimidoyl-L-glutamate</text>
        <dbReference type="Rhea" id="RHEA:23660"/>
        <dbReference type="ChEBI" id="CHEBI:15377"/>
        <dbReference type="ChEBI" id="CHEBI:58928"/>
        <dbReference type="ChEBI" id="CHEBI:77893"/>
        <dbReference type="EC" id="3.5.2.7"/>
    </reaction>
</comment>
<keyword evidence="10" id="KW-1185">Reference proteome</keyword>
<feature type="binding site" evidence="7">
    <location>
        <position position="291"/>
    </location>
    <ligand>
        <name>4-imidazolone-5-propanoate</name>
        <dbReference type="ChEBI" id="CHEBI:77893"/>
    </ligand>
</feature>
<feature type="binding site" evidence="7">
    <location>
        <position position="288"/>
    </location>
    <ligand>
        <name>Zn(2+)</name>
        <dbReference type="ChEBI" id="CHEBI:29105"/>
    </ligand>
</feature>
<evidence type="ECO:0000313" key="10">
    <source>
        <dbReference type="Proteomes" id="UP000005697"/>
    </source>
</evidence>
<protein>
    <recommendedName>
        <fullName evidence="1 7">Imidazolonepropionase</fullName>
        <ecNumber evidence="1 7">3.5.2.7</ecNumber>
    </recommendedName>
    <alternativeName>
        <fullName evidence="7">Imidazolone-5-propionate hydrolase</fullName>
    </alternativeName>
</protein>
<feature type="binding site" evidence="7">
    <location>
        <position position="362"/>
    </location>
    <ligand>
        <name>Fe(3+)</name>
        <dbReference type="ChEBI" id="CHEBI:29034"/>
    </ligand>
</feature>
<keyword evidence="3 7" id="KW-0378">Hydrolase</keyword>
<dbReference type="GO" id="GO:0050480">
    <property type="term" value="F:imidazolonepropionase activity"/>
    <property type="evidence" value="ECO:0007669"/>
    <property type="project" value="UniProtKB-UniRule"/>
</dbReference>
<keyword evidence="6 7" id="KW-0408">Iron</keyword>
<evidence type="ECO:0000256" key="4">
    <source>
        <dbReference type="ARBA" id="ARBA00022808"/>
    </source>
</evidence>
<dbReference type="Gene3D" id="3.20.20.140">
    <property type="entry name" value="Metal-dependent hydrolases"/>
    <property type="match status" value="1"/>
</dbReference>
<keyword evidence="4 7" id="KW-0369">Histidine metabolism</keyword>
<comment type="caution">
    <text evidence="9">The sequence shown here is derived from an EMBL/GenBank/DDBJ whole genome shotgun (WGS) entry which is preliminary data.</text>
</comment>
<dbReference type="HOGENOM" id="CLU_041647_0_1_10"/>
<dbReference type="GO" id="GO:0005506">
    <property type="term" value="F:iron ion binding"/>
    <property type="evidence" value="ECO:0007669"/>
    <property type="project" value="UniProtKB-UniRule"/>
</dbReference>
<dbReference type="GO" id="GO:0019557">
    <property type="term" value="P:L-histidine catabolic process to glutamate and formate"/>
    <property type="evidence" value="ECO:0007669"/>
    <property type="project" value="UniProtKB-UniPathway"/>
</dbReference>
<evidence type="ECO:0000256" key="1">
    <source>
        <dbReference type="ARBA" id="ARBA00012864"/>
    </source>
</evidence>
<keyword evidence="5 7" id="KW-0862">Zinc</keyword>
<dbReference type="AlphaFoldDB" id="F0FB31"/>
<dbReference type="PANTHER" id="PTHR42752">
    <property type="entry name" value="IMIDAZOLONEPROPIONASE"/>
    <property type="match status" value="1"/>
</dbReference>
<dbReference type="Pfam" id="PF01979">
    <property type="entry name" value="Amidohydro_1"/>
    <property type="match status" value="1"/>
</dbReference>
<dbReference type="eggNOG" id="COG1228">
    <property type="taxonomic scope" value="Bacteria"/>
</dbReference>
<feature type="binding site" evidence="7">
    <location>
        <position position="190"/>
    </location>
    <ligand>
        <name>N-formimidoyl-L-glutamate</name>
        <dbReference type="ChEBI" id="CHEBI:58928"/>
    </ligand>
</feature>
<evidence type="ECO:0000259" key="8">
    <source>
        <dbReference type="Pfam" id="PF01979"/>
    </source>
</evidence>
<feature type="binding site" evidence="7">
    <location>
        <position position="362"/>
    </location>
    <ligand>
        <name>Zn(2+)</name>
        <dbReference type="ChEBI" id="CHEBI:29105"/>
    </ligand>
</feature>
<dbReference type="EC" id="3.5.2.7" evidence="1 7"/>
<comment type="function">
    <text evidence="7">Catalyzes the hydrolytic cleavage of the carbon-nitrogen bond in imidazolone-5-propanoate to yield N-formimidoyl-L-glutamate. It is the third step in the universal histidine degradation pathway.</text>
</comment>
<dbReference type="UniPathway" id="UPA00379">
    <property type="reaction ID" value="UER00551"/>
</dbReference>
<dbReference type="SUPFAM" id="SSF51338">
    <property type="entry name" value="Composite domain of metallo-dependent hydrolases"/>
    <property type="match status" value="1"/>
</dbReference>
<dbReference type="Proteomes" id="UP000005697">
    <property type="component" value="Unassembled WGS sequence"/>
</dbReference>
<organism evidence="9 10">
    <name type="scientific">Prevotella multiformis DSM 16608</name>
    <dbReference type="NCBI Taxonomy" id="888743"/>
    <lineage>
        <taxon>Bacteria</taxon>
        <taxon>Pseudomonadati</taxon>
        <taxon>Bacteroidota</taxon>
        <taxon>Bacteroidia</taxon>
        <taxon>Bacteroidales</taxon>
        <taxon>Prevotellaceae</taxon>
        <taxon>Prevotella</taxon>
    </lineage>
</organism>
<dbReference type="InterPro" id="IPR006680">
    <property type="entry name" value="Amidohydro-rel"/>
</dbReference>
<comment type="subcellular location">
    <subcellularLocation>
        <location evidence="7">Cytoplasm</location>
    </subcellularLocation>
</comment>
<feature type="binding site" evidence="7">
    <location>
        <position position="364"/>
    </location>
    <ligand>
        <name>N-formimidoyl-L-glutamate</name>
        <dbReference type="ChEBI" id="CHEBI:58928"/>
    </ligand>
</feature>
<feature type="binding site" evidence="7">
    <location>
        <position position="190"/>
    </location>
    <ligand>
        <name>4-imidazolone-5-propanoate</name>
        <dbReference type="ChEBI" id="CHEBI:77893"/>
    </ligand>
</feature>
<feature type="binding site" evidence="7">
    <location>
        <position position="120"/>
    </location>
    <ligand>
        <name>Zn(2+)</name>
        <dbReference type="ChEBI" id="CHEBI:29105"/>
    </ligand>
</feature>
<evidence type="ECO:0000313" key="9">
    <source>
        <dbReference type="EMBL" id="EGC18794.1"/>
    </source>
</evidence>
<evidence type="ECO:0000256" key="7">
    <source>
        <dbReference type="HAMAP-Rule" id="MF_00372"/>
    </source>
</evidence>
<accession>F0FB31</accession>
<dbReference type="SUPFAM" id="SSF51556">
    <property type="entry name" value="Metallo-dependent hydrolases"/>
    <property type="match status" value="1"/>
</dbReference>
<feature type="binding site" evidence="7">
    <location>
        <position position="118"/>
    </location>
    <ligand>
        <name>Zn(2+)</name>
        <dbReference type="ChEBI" id="CHEBI:29105"/>
    </ligand>
</feature>
<dbReference type="Gene3D" id="2.30.40.10">
    <property type="entry name" value="Urease, subunit C, domain 1"/>
    <property type="match status" value="1"/>
</dbReference>
<dbReference type="InterPro" id="IPR032466">
    <property type="entry name" value="Metal_Hydrolase"/>
</dbReference>
<comment type="similarity">
    <text evidence="7">Belongs to the metallo-dependent hydrolases superfamily. HutI family.</text>
</comment>
<feature type="binding site" evidence="7">
    <location>
        <position position="118"/>
    </location>
    <ligand>
        <name>Fe(3+)</name>
        <dbReference type="ChEBI" id="CHEBI:29034"/>
    </ligand>
</feature>
<feature type="binding site" evidence="7">
    <location>
        <position position="288"/>
    </location>
    <ligand>
        <name>Fe(3+)</name>
        <dbReference type="ChEBI" id="CHEBI:29034"/>
    </ligand>
</feature>
<dbReference type="FunFam" id="3.20.20.140:FF:000007">
    <property type="entry name" value="Imidazolonepropionase"/>
    <property type="match status" value="1"/>
</dbReference>
<dbReference type="InterPro" id="IPR005920">
    <property type="entry name" value="HutI"/>
</dbReference>
<name>F0FB31_9BACT</name>
<reference evidence="9 10" key="1">
    <citation type="submission" date="2011-01" db="EMBL/GenBank/DDBJ databases">
        <authorList>
            <person name="Muzny D."/>
            <person name="Qin X."/>
            <person name="Deng J."/>
            <person name="Jiang H."/>
            <person name="Liu Y."/>
            <person name="Qu J."/>
            <person name="Song X.-Z."/>
            <person name="Zhang L."/>
            <person name="Thornton R."/>
            <person name="Coyle M."/>
            <person name="Francisco L."/>
            <person name="Jackson L."/>
            <person name="Javaid M."/>
            <person name="Korchina V."/>
            <person name="Kovar C."/>
            <person name="Mata R."/>
            <person name="Mathew T."/>
            <person name="Ngo R."/>
            <person name="Nguyen L."/>
            <person name="Nguyen N."/>
            <person name="Okwuonu G."/>
            <person name="Ongeri F."/>
            <person name="Pham C."/>
            <person name="Simmons D."/>
            <person name="Wilczek-Boney K."/>
            <person name="Hale W."/>
            <person name="Jakkamsetti A."/>
            <person name="Pham P."/>
            <person name="Ruth R."/>
            <person name="San Lucas F."/>
            <person name="Warren J."/>
            <person name="Zhang J."/>
            <person name="Zhao Z."/>
            <person name="Zhou C."/>
            <person name="Zhu D."/>
            <person name="Lee S."/>
            <person name="Bess C."/>
            <person name="Blankenburg K."/>
            <person name="Forbes L."/>
            <person name="Fu Q."/>
            <person name="Gubbala S."/>
            <person name="Hirani K."/>
            <person name="Jayaseelan J.C."/>
            <person name="Lara F."/>
            <person name="Munidasa M."/>
            <person name="Palculict T."/>
            <person name="Patil S."/>
            <person name="Pu L.-L."/>
            <person name="Saada N."/>
            <person name="Tang L."/>
            <person name="Weissenberger G."/>
            <person name="Zhu Y."/>
            <person name="Hemphill L."/>
            <person name="Shang Y."/>
            <person name="Youmans B."/>
            <person name="Ayvaz T."/>
            <person name="Ross M."/>
            <person name="Santibanez J."/>
            <person name="Aqrawi P."/>
            <person name="Gross S."/>
            <person name="Joshi V."/>
            <person name="Fowler G."/>
            <person name="Nazareth L."/>
            <person name="Reid J."/>
            <person name="Worley K."/>
            <person name="Petrosino J."/>
            <person name="Highlander S."/>
            <person name="Gibbs R."/>
        </authorList>
    </citation>
    <scope>NUCLEOTIDE SEQUENCE [LARGE SCALE GENOMIC DNA]</scope>
    <source>
        <strain evidence="9 10">DSM 16608</strain>
    </source>
</reference>
<dbReference type="HAMAP" id="MF_00372">
    <property type="entry name" value="HutI"/>
    <property type="match status" value="1"/>
</dbReference>
<dbReference type="GO" id="GO:0005737">
    <property type="term" value="C:cytoplasm"/>
    <property type="evidence" value="ECO:0007669"/>
    <property type="project" value="UniProtKB-SubCell"/>
</dbReference>
<sequence length="452" mass="49972">MADRNHIPSSALSPAKVDEGDFFLSCPHQHIRLQQTHNMKRLFIINIGILAGIDSRSKRCLKGKEMGTLETLPNAYLIIENGRFKDYGKMDDCPSPADKAEVIDAKGGAVLPSWCDSHTHIVYAGSREQEFIDKIRGLSYAEIARRGGGILNSADRLHEMDEEELYQQAMSRVDEIIRKGTGCVEIKSGYGLNTEDELKMLRVIRRIKKTTRLKVVATFLGAHAVSHAYKGRQEEYVDLIIHEMIPAVGKEKLADFIDVFCDTGFFTPEETARILKAGAEYGMRPKIHADELASSGGVEVGVKHNALSVDHLESMTEAEIQLLKNSRTMPTALPGTSFFLNMPFALGRKMIDAGLPLALASDYNPGSTPSGDMKFIVSLGCIKMRLLPEEAINAATLNGAYAMGLSKEYGSVMRGKTANFFITDPIPSIEFIPYAYTTPVIDRVFLQGEEYV</sequence>
<dbReference type="STRING" id="888743.HMPREF9141_2798"/>
<feature type="binding site" evidence="7">
    <location>
        <position position="127"/>
    </location>
    <ligand>
        <name>4-imidazolone-5-propanoate</name>
        <dbReference type="ChEBI" id="CHEBI:77893"/>
    </ligand>
</feature>
<feature type="domain" description="Amidohydrolase-related" evidence="8">
    <location>
        <begin position="110"/>
        <end position="448"/>
    </location>
</feature>
<dbReference type="EMBL" id="AEWX01000047">
    <property type="protein sequence ID" value="EGC18794.1"/>
    <property type="molecule type" value="Genomic_DNA"/>
</dbReference>
<evidence type="ECO:0000256" key="2">
    <source>
        <dbReference type="ARBA" id="ARBA00022723"/>
    </source>
</evidence>
<comment type="cofactor">
    <cofactor evidence="7">
        <name>Zn(2+)</name>
        <dbReference type="ChEBI" id="CHEBI:29105"/>
    </cofactor>
    <cofactor evidence="7">
        <name>Fe(3+)</name>
        <dbReference type="ChEBI" id="CHEBI:29034"/>
    </cofactor>
    <text evidence="7">Binds 1 zinc or iron ion per subunit.</text>
</comment>
<evidence type="ECO:0000256" key="5">
    <source>
        <dbReference type="ARBA" id="ARBA00022833"/>
    </source>
</evidence>
<dbReference type="GO" id="GO:0019556">
    <property type="term" value="P:L-histidine catabolic process to glutamate and formamide"/>
    <property type="evidence" value="ECO:0007669"/>
    <property type="project" value="UniProtKB-UniRule"/>
</dbReference>
<dbReference type="PANTHER" id="PTHR42752:SF1">
    <property type="entry name" value="IMIDAZOLONEPROPIONASE-RELATED"/>
    <property type="match status" value="1"/>
</dbReference>
<feature type="binding site" evidence="7">
    <location>
        <position position="120"/>
    </location>
    <ligand>
        <name>Fe(3+)</name>
        <dbReference type="ChEBI" id="CHEBI:29034"/>
    </ligand>
</feature>
<dbReference type="InterPro" id="IPR011059">
    <property type="entry name" value="Metal-dep_hydrolase_composite"/>
</dbReference>